<keyword evidence="4 12" id="KW-0812">Transmembrane</keyword>
<accession>A0A9N9U171</accession>
<evidence type="ECO:0000256" key="12">
    <source>
        <dbReference type="SAM" id="Phobius"/>
    </source>
</evidence>
<dbReference type="GO" id="GO:0060271">
    <property type="term" value="P:cilium assembly"/>
    <property type="evidence" value="ECO:0007669"/>
    <property type="project" value="TreeGrafter"/>
</dbReference>
<evidence type="ECO:0000256" key="10">
    <source>
        <dbReference type="ARBA" id="ARBA00025631"/>
    </source>
</evidence>
<feature type="compositionally biased region" description="Basic residues" evidence="11">
    <location>
        <begin position="206"/>
        <end position="215"/>
    </location>
</feature>
<organism evidence="13 14">
    <name type="scientific">Phyllotreta striolata</name>
    <name type="common">Striped flea beetle</name>
    <name type="synonym">Crioceris striolata</name>
    <dbReference type="NCBI Taxonomy" id="444603"/>
    <lineage>
        <taxon>Eukaryota</taxon>
        <taxon>Metazoa</taxon>
        <taxon>Ecdysozoa</taxon>
        <taxon>Arthropoda</taxon>
        <taxon>Hexapoda</taxon>
        <taxon>Insecta</taxon>
        <taxon>Pterygota</taxon>
        <taxon>Neoptera</taxon>
        <taxon>Endopterygota</taxon>
        <taxon>Coleoptera</taxon>
        <taxon>Polyphaga</taxon>
        <taxon>Cucujiformia</taxon>
        <taxon>Chrysomeloidea</taxon>
        <taxon>Chrysomelidae</taxon>
        <taxon>Galerucinae</taxon>
        <taxon>Alticini</taxon>
        <taxon>Phyllotreta</taxon>
    </lineage>
</organism>
<name>A0A9N9U171_PHYSR</name>
<keyword evidence="8 12" id="KW-0472">Membrane</keyword>
<feature type="region of interest" description="Disordered" evidence="11">
    <location>
        <begin position="1"/>
        <end position="72"/>
    </location>
</feature>
<evidence type="ECO:0000256" key="5">
    <source>
        <dbReference type="ARBA" id="ARBA00022794"/>
    </source>
</evidence>
<comment type="subcellular location">
    <subcellularLocation>
        <location evidence="1">Cell projection</location>
        <location evidence="1">Cilium</location>
    </subcellularLocation>
    <subcellularLocation>
        <location evidence="2">Membrane</location>
        <topology evidence="2">Multi-pass membrane protein</topology>
    </subcellularLocation>
</comment>
<feature type="compositionally biased region" description="Polar residues" evidence="11">
    <location>
        <begin position="60"/>
        <end position="72"/>
    </location>
</feature>
<evidence type="ECO:0000313" key="13">
    <source>
        <dbReference type="EMBL" id="CAG9865344.1"/>
    </source>
</evidence>
<evidence type="ECO:0000313" key="14">
    <source>
        <dbReference type="Proteomes" id="UP001153712"/>
    </source>
</evidence>
<dbReference type="GO" id="GO:0035869">
    <property type="term" value="C:ciliary transition zone"/>
    <property type="evidence" value="ECO:0007669"/>
    <property type="project" value="TreeGrafter"/>
</dbReference>
<feature type="compositionally biased region" description="Basic and acidic residues" evidence="11">
    <location>
        <begin position="262"/>
        <end position="276"/>
    </location>
</feature>
<keyword evidence="6 12" id="KW-1133">Transmembrane helix</keyword>
<dbReference type="Pfam" id="PF15383">
    <property type="entry name" value="TMEM237"/>
    <property type="match status" value="1"/>
</dbReference>
<evidence type="ECO:0000256" key="2">
    <source>
        <dbReference type="ARBA" id="ARBA00004141"/>
    </source>
</evidence>
<proteinExistence type="inferred from homology"/>
<keyword evidence="14" id="KW-1185">Reference proteome</keyword>
<dbReference type="Proteomes" id="UP001153712">
    <property type="component" value="Chromosome 9"/>
</dbReference>
<sequence>MNGVLSPRPKKRKQPKDDMKEQIVAQVHKSPPSIGDDDLHNSESTESNRTFTRFEDRNENVQTPSREISVDGESQINSKIMSLIETEMRRDINRHSHFTDSRPQSLSFYEDEKVPEELSGNLELLSPEERKHYKKRKEYQQMDTDELNAYNAMQSSHGARDADDIIGAALKKSKSKKKRHGGGGGGGGGDAELGMGDSREMMIPKEKKKSKKKRRDVSPANSSSTKRKHKKREEEYDLRNDISAALEDLQDDVFESNADFGPKPEKAKKSPRKSDKLYVQRKSKFEVTGRPSNPAMRSSQSEIEDGAFGKRYTVYPLDISLVFQRWWIRISTLCHGLLGGLALGHWLYLICNFHQQDASFLIHYAYYSDIYIGTFFALCVLCIVSIFDRIDTAHLEKNFYEEILFQKRNSFVAFLYLSCLIIHLTTFIWDDQFSRLSYQDYNSKNSTAHSVILRRDINIWNHLSLWRSLLAFTAWIFIGLGPTEDSLYNHLKSLEAYLPNNK</sequence>
<evidence type="ECO:0000256" key="7">
    <source>
        <dbReference type="ARBA" id="ARBA00023069"/>
    </source>
</evidence>
<keyword evidence="9" id="KW-0966">Cell projection</keyword>
<feature type="transmembrane region" description="Helical" evidence="12">
    <location>
        <begin position="326"/>
        <end position="350"/>
    </location>
</feature>
<dbReference type="GO" id="GO:0016020">
    <property type="term" value="C:membrane"/>
    <property type="evidence" value="ECO:0007669"/>
    <property type="project" value="UniProtKB-SubCell"/>
</dbReference>
<protein>
    <submittedName>
        <fullName evidence="13">Uncharacterized protein</fullName>
    </submittedName>
</protein>
<reference evidence="13" key="1">
    <citation type="submission" date="2022-01" db="EMBL/GenBank/DDBJ databases">
        <authorList>
            <person name="King R."/>
        </authorList>
    </citation>
    <scope>NUCLEOTIDE SEQUENCE</scope>
</reference>
<keyword evidence="5" id="KW-0970">Cilium biogenesis/degradation</keyword>
<feature type="compositionally biased region" description="Basic residues" evidence="11">
    <location>
        <begin position="171"/>
        <end position="181"/>
    </location>
</feature>
<evidence type="ECO:0000256" key="8">
    <source>
        <dbReference type="ARBA" id="ARBA00023136"/>
    </source>
</evidence>
<dbReference type="InterPro" id="IPR029409">
    <property type="entry name" value="TMEM237"/>
</dbReference>
<evidence type="ECO:0000256" key="1">
    <source>
        <dbReference type="ARBA" id="ARBA00004138"/>
    </source>
</evidence>
<dbReference type="EMBL" id="OU900102">
    <property type="protein sequence ID" value="CAG9865344.1"/>
    <property type="molecule type" value="Genomic_DNA"/>
</dbReference>
<feature type="transmembrane region" description="Helical" evidence="12">
    <location>
        <begin position="370"/>
        <end position="390"/>
    </location>
</feature>
<feature type="compositionally biased region" description="Gly residues" evidence="11">
    <location>
        <begin position="182"/>
        <end position="191"/>
    </location>
</feature>
<dbReference type="PANTHER" id="PTHR28388">
    <property type="entry name" value="TRANSMEMBRANE PROTEIN 237"/>
    <property type="match status" value="1"/>
</dbReference>
<feature type="transmembrane region" description="Helical" evidence="12">
    <location>
        <begin position="465"/>
        <end position="483"/>
    </location>
</feature>
<feature type="region of interest" description="Disordered" evidence="11">
    <location>
        <begin position="119"/>
        <end position="238"/>
    </location>
</feature>
<gene>
    <name evidence="13" type="ORF">PHYEVI_LOCUS11579</name>
</gene>
<feature type="region of interest" description="Disordered" evidence="11">
    <location>
        <begin position="255"/>
        <end position="276"/>
    </location>
</feature>
<evidence type="ECO:0000256" key="4">
    <source>
        <dbReference type="ARBA" id="ARBA00022692"/>
    </source>
</evidence>
<feature type="transmembrane region" description="Helical" evidence="12">
    <location>
        <begin position="411"/>
        <end position="429"/>
    </location>
</feature>
<keyword evidence="7" id="KW-0969">Cilium</keyword>
<comment type="function">
    <text evidence="10">Component of the transition zone in primary cilia. Required for ciliogenesis.</text>
</comment>
<evidence type="ECO:0000256" key="9">
    <source>
        <dbReference type="ARBA" id="ARBA00023273"/>
    </source>
</evidence>
<evidence type="ECO:0000256" key="11">
    <source>
        <dbReference type="SAM" id="MobiDB-lite"/>
    </source>
</evidence>
<comment type="similarity">
    <text evidence="3">Belongs to the TMEM237 family.</text>
</comment>
<dbReference type="PANTHER" id="PTHR28388:SF1">
    <property type="entry name" value="TRANSMEMBRANE PROTEIN 237"/>
    <property type="match status" value="1"/>
</dbReference>
<dbReference type="AlphaFoldDB" id="A0A9N9U171"/>
<dbReference type="OrthoDB" id="550113at2759"/>
<evidence type="ECO:0000256" key="3">
    <source>
        <dbReference type="ARBA" id="ARBA00008783"/>
    </source>
</evidence>
<evidence type="ECO:0000256" key="6">
    <source>
        <dbReference type="ARBA" id="ARBA00022989"/>
    </source>
</evidence>